<protein>
    <recommendedName>
        <fullName evidence="4">Zinc ribbon domain-containing protein</fullName>
    </recommendedName>
</protein>
<evidence type="ECO:0000256" key="1">
    <source>
        <dbReference type="SAM" id="Phobius"/>
    </source>
</evidence>
<sequence length="84" mass="8629">MKCPECAREVSDKAAACPGCGHPIAAAAQNGRAIHGGNAADIARTGGKVATTWLLAGQVHWIVRGVVAVIAFVGLFLFLAFGRN</sequence>
<keyword evidence="1" id="KW-1133">Transmembrane helix</keyword>
<feature type="transmembrane region" description="Helical" evidence="1">
    <location>
        <begin position="61"/>
        <end position="81"/>
    </location>
</feature>
<gene>
    <name evidence="2" type="ORF">ACFO6Q_09305</name>
</gene>
<reference evidence="3" key="1">
    <citation type="journal article" date="2019" name="Int. J. Syst. Evol. Microbiol.">
        <title>The Global Catalogue of Microorganisms (GCM) 10K type strain sequencing project: providing services to taxonomists for standard genome sequencing and annotation.</title>
        <authorList>
            <consortium name="The Broad Institute Genomics Platform"/>
            <consortium name="The Broad Institute Genome Sequencing Center for Infectious Disease"/>
            <person name="Wu L."/>
            <person name="Ma J."/>
        </authorList>
    </citation>
    <scope>NUCLEOTIDE SEQUENCE [LARGE SCALE GENOMIC DNA]</scope>
    <source>
        <strain evidence="3">CCUG 30340</strain>
    </source>
</reference>
<evidence type="ECO:0000313" key="2">
    <source>
        <dbReference type="EMBL" id="MFC4820522.1"/>
    </source>
</evidence>
<proteinExistence type="predicted"/>
<evidence type="ECO:0000313" key="3">
    <source>
        <dbReference type="Proteomes" id="UP001595886"/>
    </source>
</evidence>
<evidence type="ECO:0008006" key="4">
    <source>
        <dbReference type="Google" id="ProtNLM"/>
    </source>
</evidence>
<keyword evidence="3" id="KW-1185">Reference proteome</keyword>
<keyword evidence="1" id="KW-0812">Transmembrane</keyword>
<name>A0ABV9QUJ6_9GAMM</name>
<accession>A0ABV9QUJ6</accession>
<dbReference type="EMBL" id="JBHSHD010000007">
    <property type="protein sequence ID" value="MFC4820522.1"/>
    <property type="molecule type" value="Genomic_DNA"/>
</dbReference>
<keyword evidence="1" id="KW-0472">Membrane</keyword>
<comment type="caution">
    <text evidence="2">The sequence shown here is derived from an EMBL/GenBank/DDBJ whole genome shotgun (WGS) entry which is preliminary data.</text>
</comment>
<organism evidence="2 3">
    <name type="scientific">Dokdonella ginsengisoli</name>
    <dbReference type="NCBI Taxonomy" id="363846"/>
    <lineage>
        <taxon>Bacteria</taxon>
        <taxon>Pseudomonadati</taxon>
        <taxon>Pseudomonadota</taxon>
        <taxon>Gammaproteobacteria</taxon>
        <taxon>Lysobacterales</taxon>
        <taxon>Rhodanobacteraceae</taxon>
        <taxon>Dokdonella</taxon>
    </lineage>
</organism>
<dbReference type="Proteomes" id="UP001595886">
    <property type="component" value="Unassembled WGS sequence"/>
</dbReference>